<dbReference type="Proteomes" id="UP000452293">
    <property type="component" value="Unassembled WGS sequence"/>
</dbReference>
<gene>
    <name evidence="1" type="ORF">GT718_15645</name>
</gene>
<name>A0ABW9X7G5_9FIRM</name>
<keyword evidence="2" id="KW-1185">Reference proteome</keyword>
<proteinExistence type="predicted"/>
<dbReference type="RefSeq" id="WP_129976001.1">
    <property type="nucleotide sequence ID" value="NZ_JADMSP010000005.1"/>
</dbReference>
<organism evidence="1 2">
    <name type="scientific">Blautia massiliensis</name>
    <name type="common">ex Durand et al. 2017</name>
    <dbReference type="NCBI Taxonomy" id="1737424"/>
    <lineage>
        <taxon>Bacteria</taxon>
        <taxon>Bacillati</taxon>
        <taxon>Bacillota</taxon>
        <taxon>Clostridia</taxon>
        <taxon>Lachnospirales</taxon>
        <taxon>Lachnospiraceae</taxon>
        <taxon>Blautia</taxon>
    </lineage>
</organism>
<comment type="caution">
    <text evidence="1">The sequence shown here is derived from an EMBL/GenBank/DDBJ whole genome shotgun (WGS) entry which is preliminary data.</text>
</comment>
<evidence type="ECO:0000313" key="2">
    <source>
        <dbReference type="Proteomes" id="UP000452293"/>
    </source>
</evidence>
<sequence length="68" mass="7906">MFFNLNAEMGRAKLTIKKLSEITAINYESLKLKLRGVTEFKLSEMMAIKRKAFPDKTLDYLFATENDK</sequence>
<evidence type="ECO:0000313" key="1">
    <source>
        <dbReference type="EMBL" id="MZL78748.1"/>
    </source>
</evidence>
<reference evidence="1 2" key="1">
    <citation type="journal article" date="2019" name="Nat. Med.">
        <title>A library of human gut bacterial isolates paired with longitudinal multiomics data enables mechanistic microbiome research.</title>
        <authorList>
            <person name="Poyet M."/>
            <person name="Groussin M."/>
            <person name="Gibbons S.M."/>
            <person name="Avila-Pacheco J."/>
            <person name="Jiang X."/>
            <person name="Kearney S.M."/>
            <person name="Perrotta A.R."/>
            <person name="Berdy B."/>
            <person name="Zhao S."/>
            <person name="Lieberman T.D."/>
            <person name="Swanson P.K."/>
            <person name="Smith M."/>
            <person name="Roesemann S."/>
            <person name="Alexander J.E."/>
            <person name="Rich S.A."/>
            <person name="Livny J."/>
            <person name="Vlamakis H."/>
            <person name="Clish C."/>
            <person name="Bullock K."/>
            <person name="Deik A."/>
            <person name="Scott J."/>
            <person name="Pierce K.A."/>
            <person name="Xavier R.J."/>
            <person name="Alm E.J."/>
        </authorList>
    </citation>
    <scope>NUCLEOTIDE SEQUENCE [LARGE SCALE GENOMIC DNA]</scope>
    <source>
        <strain evidence="1 2">BIOML-A1</strain>
    </source>
</reference>
<protein>
    <submittedName>
        <fullName evidence="1">XRE family transcriptional regulator</fullName>
    </submittedName>
</protein>
<dbReference type="EMBL" id="WWVW01000038">
    <property type="protein sequence ID" value="MZL78748.1"/>
    <property type="molecule type" value="Genomic_DNA"/>
</dbReference>
<accession>A0ABW9X7G5</accession>